<feature type="signal peptide" evidence="1">
    <location>
        <begin position="1"/>
        <end position="22"/>
    </location>
</feature>
<keyword evidence="3" id="KW-1185">Reference proteome</keyword>
<dbReference type="InterPro" id="IPR008928">
    <property type="entry name" value="6-hairpin_glycosidase_sf"/>
</dbReference>
<keyword evidence="1" id="KW-0732">Signal</keyword>
<feature type="chain" id="PRO_5043022385" description="Glycoside hydrolase family 76 protein" evidence="1">
    <location>
        <begin position="23"/>
        <end position="444"/>
    </location>
</feature>
<comment type="caution">
    <text evidence="2">The sequence shown here is derived from an EMBL/GenBank/DDBJ whole genome shotgun (WGS) entry which is preliminary data.</text>
</comment>
<sequence length="444" mass="49610">MYYSTFLQTLLLFAPFAPSTFAQNDLPLSGVSDPTKRAQFALSSLQIWYDAGSGLYSSTGWWNSANAMTTLANIAKADKTAQTKDLASRVFANTLVQAPAHNPQPGIEQAKTKKRDMDDIMFELEELTGMETGYDKILDNEDELLTIYPQDWRKVSEEYLDVTQLPVYTSSSEKVTVAAADANDWLDGFYDDDLWWALGWIAAYDITEDKEYLTLAKNIFNAVAKTWGTYCGDGGIYWNWKKDYVNAIANELFLSTAAHLANRVDEKEKAAYVKWAKMEIEWFTITDMINDRGTINDGLTEECHNNNRTTWSYNQGVILGGLVELNRASPDEYYMELANNFAKAAIAELSDDNGILHDRCGPYCGPDGSQFKGIFVRNLQMLHEAAPDDAYAEFIKANAESIWNNDRDEGNMLSVNWAGPFINPANASTHSSAMDALVAAIAVK</sequence>
<evidence type="ECO:0000313" key="3">
    <source>
        <dbReference type="Proteomes" id="UP001280581"/>
    </source>
</evidence>
<dbReference type="InterPro" id="IPR005198">
    <property type="entry name" value="Glyco_hydro_76"/>
</dbReference>
<dbReference type="PANTHER" id="PTHR47791:SF1">
    <property type="entry name" value="ENDO MANNANASE, GH76 FAMILY (EUROFUNG)"/>
    <property type="match status" value="1"/>
</dbReference>
<evidence type="ECO:0008006" key="4">
    <source>
        <dbReference type="Google" id="ProtNLM"/>
    </source>
</evidence>
<dbReference type="Proteomes" id="UP001280581">
    <property type="component" value="Unassembled WGS sequence"/>
</dbReference>
<reference evidence="2 3" key="1">
    <citation type="submission" date="2021-02" db="EMBL/GenBank/DDBJ databases">
        <title>Genome assembly of Pseudopithomyces chartarum.</title>
        <authorList>
            <person name="Jauregui R."/>
            <person name="Singh J."/>
            <person name="Voisey C."/>
        </authorList>
    </citation>
    <scope>NUCLEOTIDE SEQUENCE [LARGE SCALE GENOMIC DNA]</scope>
    <source>
        <strain evidence="2 3">AGR01</strain>
    </source>
</reference>
<dbReference type="InterPro" id="IPR053169">
    <property type="entry name" value="MUG_Protein"/>
</dbReference>
<gene>
    <name evidence="2" type="ORF">GRF29_44g413716</name>
</gene>
<dbReference type="SUPFAM" id="SSF48208">
    <property type="entry name" value="Six-hairpin glycosidases"/>
    <property type="match status" value="1"/>
</dbReference>
<protein>
    <recommendedName>
        <fullName evidence="4">Glycoside hydrolase family 76 protein</fullName>
    </recommendedName>
</protein>
<evidence type="ECO:0000256" key="1">
    <source>
        <dbReference type="SAM" id="SignalP"/>
    </source>
</evidence>
<dbReference type="Pfam" id="PF03663">
    <property type="entry name" value="Glyco_hydro_76"/>
    <property type="match status" value="1"/>
</dbReference>
<dbReference type="EMBL" id="WVTA01000005">
    <property type="protein sequence ID" value="KAK3209703.1"/>
    <property type="molecule type" value="Genomic_DNA"/>
</dbReference>
<dbReference type="PANTHER" id="PTHR47791">
    <property type="entry name" value="MEIOTICALLY UP-REGULATED GENE 191 PROTEIN"/>
    <property type="match status" value="1"/>
</dbReference>
<proteinExistence type="predicted"/>
<organism evidence="2 3">
    <name type="scientific">Pseudopithomyces chartarum</name>
    <dbReference type="NCBI Taxonomy" id="1892770"/>
    <lineage>
        <taxon>Eukaryota</taxon>
        <taxon>Fungi</taxon>
        <taxon>Dikarya</taxon>
        <taxon>Ascomycota</taxon>
        <taxon>Pezizomycotina</taxon>
        <taxon>Dothideomycetes</taxon>
        <taxon>Pleosporomycetidae</taxon>
        <taxon>Pleosporales</taxon>
        <taxon>Massarineae</taxon>
        <taxon>Didymosphaeriaceae</taxon>
        <taxon>Pseudopithomyces</taxon>
    </lineage>
</organism>
<evidence type="ECO:0000313" key="2">
    <source>
        <dbReference type="EMBL" id="KAK3209703.1"/>
    </source>
</evidence>
<dbReference type="Gene3D" id="1.50.10.20">
    <property type="match status" value="1"/>
</dbReference>
<dbReference type="AlphaFoldDB" id="A0AAN6RGW1"/>
<dbReference type="GO" id="GO:0005975">
    <property type="term" value="P:carbohydrate metabolic process"/>
    <property type="evidence" value="ECO:0007669"/>
    <property type="project" value="InterPro"/>
</dbReference>
<accession>A0AAN6RGW1</accession>
<name>A0AAN6RGW1_9PLEO</name>